<reference evidence="2" key="1">
    <citation type="journal article" date="2009" name="PLoS Genet.">
        <title>Sequencing, mapping, and analysis of 27,455 maize full-length cDNAs.</title>
        <authorList>
            <person name="Soderlund C."/>
            <person name="Descour A."/>
            <person name="Kudrna D."/>
            <person name="Bomhoff M."/>
            <person name="Boyd L."/>
            <person name="Currie J."/>
            <person name="Angelova A."/>
            <person name="Collura K."/>
            <person name="Wissotski M."/>
            <person name="Ashley E."/>
            <person name="Morrow D."/>
            <person name="Fernandes J."/>
            <person name="Walbot V."/>
            <person name="Yu Y."/>
        </authorList>
    </citation>
    <scope>NUCLEOTIDE SEQUENCE</scope>
    <source>
        <strain evidence="2">B73</strain>
    </source>
</reference>
<feature type="compositionally biased region" description="Polar residues" evidence="1">
    <location>
        <begin position="125"/>
        <end position="134"/>
    </location>
</feature>
<accession>C4J6H4</accession>
<feature type="region of interest" description="Disordered" evidence="1">
    <location>
        <begin position="105"/>
        <end position="134"/>
    </location>
</feature>
<organism evidence="2">
    <name type="scientific">Zea mays</name>
    <name type="common">Maize</name>
    <dbReference type="NCBI Taxonomy" id="4577"/>
    <lineage>
        <taxon>Eukaryota</taxon>
        <taxon>Viridiplantae</taxon>
        <taxon>Streptophyta</taxon>
        <taxon>Embryophyta</taxon>
        <taxon>Tracheophyta</taxon>
        <taxon>Spermatophyta</taxon>
        <taxon>Magnoliopsida</taxon>
        <taxon>Liliopsida</taxon>
        <taxon>Poales</taxon>
        <taxon>Poaceae</taxon>
        <taxon>PACMAD clade</taxon>
        <taxon>Panicoideae</taxon>
        <taxon>Andropogonodae</taxon>
        <taxon>Andropogoneae</taxon>
        <taxon>Tripsacinae</taxon>
        <taxon>Zea</taxon>
    </lineage>
</organism>
<proteinExistence type="evidence at transcript level"/>
<name>C4J6H4_MAIZE</name>
<protein>
    <submittedName>
        <fullName evidence="2">Uncharacterized protein</fullName>
    </submittedName>
</protein>
<dbReference type="AlphaFoldDB" id="C4J6H4"/>
<evidence type="ECO:0000313" key="2">
    <source>
        <dbReference type="EMBL" id="ACR36774.1"/>
    </source>
</evidence>
<dbReference type="EMBL" id="BT086421">
    <property type="protein sequence ID" value="ACR36774.1"/>
    <property type="molecule type" value="mRNA"/>
</dbReference>
<sequence>MAGCTVAYSASTSSGMPCSAHRAHTASSRECASCSSLSSSAVSAAGSDAVRWSGLESDSTGKECVFHGRLNDGCFFCQRSRSLAFSSSAIGQSAVILMHTLAEPGGSEAATSTAETNPAALRSQAWPSSASSIP</sequence>
<reference evidence="2" key="2">
    <citation type="submission" date="2012-06" db="EMBL/GenBank/DDBJ databases">
        <authorList>
            <person name="Yu Y."/>
            <person name="Currie J."/>
            <person name="Lomeli R."/>
            <person name="Angelova A."/>
            <person name="Collura K."/>
            <person name="Wissotski M."/>
            <person name="Campos D."/>
            <person name="Kudrna D."/>
            <person name="Golser W."/>
            <person name="Ashely E."/>
            <person name="Descour A."/>
            <person name="Fernandes J."/>
            <person name="Soderlund C."/>
            <person name="Walbot V."/>
        </authorList>
    </citation>
    <scope>NUCLEOTIDE SEQUENCE</scope>
    <source>
        <strain evidence="2">B73</strain>
    </source>
</reference>
<evidence type="ECO:0000256" key="1">
    <source>
        <dbReference type="SAM" id="MobiDB-lite"/>
    </source>
</evidence>